<dbReference type="CDD" id="cd06171">
    <property type="entry name" value="Sigma70_r4"/>
    <property type="match status" value="1"/>
</dbReference>
<dbReference type="GO" id="GO:0016987">
    <property type="term" value="F:sigma factor activity"/>
    <property type="evidence" value="ECO:0007669"/>
    <property type="project" value="UniProtKB-KW"/>
</dbReference>
<dbReference type="SUPFAM" id="SSF88659">
    <property type="entry name" value="Sigma3 and sigma4 domains of RNA polymerase sigma factors"/>
    <property type="match status" value="1"/>
</dbReference>
<dbReference type="Gene3D" id="1.10.10.10">
    <property type="entry name" value="Winged helix-like DNA-binding domain superfamily/Winged helix DNA-binding domain"/>
    <property type="match status" value="1"/>
</dbReference>
<dbReference type="InterPro" id="IPR013249">
    <property type="entry name" value="RNA_pol_sigma70_r4_t2"/>
</dbReference>
<dbReference type="InterPro" id="IPR013324">
    <property type="entry name" value="RNA_pol_sigma_r3/r4-like"/>
</dbReference>
<keyword evidence="2" id="KW-0805">Transcription regulation</keyword>
<feature type="domain" description="RNA polymerase sigma factor 70 region 4 type 2" evidence="5">
    <location>
        <begin position="148"/>
        <end position="200"/>
    </location>
</feature>
<gene>
    <name evidence="6" type="ORF">EV696_101365</name>
</gene>
<reference evidence="6 7" key="1">
    <citation type="submission" date="2019-03" db="EMBL/GenBank/DDBJ databases">
        <title>Genomic Encyclopedia of Type Strains, Phase IV (KMG-IV): sequencing the most valuable type-strain genomes for metagenomic binning, comparative biology and taxonomic classification.</title>
        <authorList>
            <person name="Goeker M."/>
        </authorList>
    </citation>
    <scope>NUCLEOTIDE SEQUENCE [LARGE SCALE GENOMIC DNA]</scope>
    <source>
        <strain evidence="6 7">DSM 103792</strain>
    </source>
</reference>
<comment type="caution">
    <text evidence="6">The sequence shown here is derived from an EMBL/GenBank/DDBJ whole genome shotgun (WGS) entry which is preliminary data.</text>
</comment>
<dbReference type="InterPro" id="IPR039425">
    <property type="entry name" value="RNA_pol_sigma-70-like"/>
</dbReference>
<evidence type="ECO:0000259" key="5">
    <source>
        <dbReference type="Pfam" id="PF08281"/>
    </source>
</evidence>
<protein>
    <submittedName>
        <fullName evidence="6">RNA polymerase sigma-70 factor (ECF subfamily)</fullName>
    </submittedName>
</protein>
<dbReference type="InterPro" id="IPR014284">
    <property type="entry name" value="RNA_pol_sigma-70_dom"/>
</dbReference>
<dbReference type="PANTHER" id="PTHR43133:SF64">
    <property type="entry name" value="ECF SIGMA FACTOR"/>
    <property type="match status" value="1"/>
</dbReference>
<dbReference type="PANTHER" id="PTHR43133">
    <property type="entry name" value="RNA POLYMERASE ECF-TYPE SIGMA FACTO"/>
    <property type="match status" value="1"/>
</dbReference>
<keyword evidence="4" id="KW-0804">Transcription</keyword>
<evidence type="ECO:0000256" key="4">
    <source>
        <dbReference type="ARBA" id="ARBA00023163"/>
    </source>
</evidence>
<accession>A0A4R6UZ36</accession>
<organism evidence="6 7">
    <name type="scientific">Permianibacter aggregans</name>
    <dbReference type="NCBI Taxonomy" id="1510150"/>
    <lineage>
        <taxon>Bacteria</taxon>
        <taxon>Pseudomonadati</taxon>
        <taxon>Pseudomonadota</taxon>
        <taxon>Gammaproteobacteria</taxon>
        <taxon>Pseudomonadales</taxon>
        <taxon>Pseudomonadaceae</taxon>
        <taxon>Permianibacter</taxon>
    </lineage>
</organism>
<proteinExistence type="inferred from homology"/>
<evidence type="ECO:0000256" key="3">
    <source>
        <dbReference type="ARBA" id="ARBA00023082"/>
    </source>
</evidence>
<comment type="similarity">
    <text evidence="1">Belongs to the sigma-70 factor family. ECF subfamily.</text>
</comment>
<keyword evidence="7" id="KW-1185">Reference proteome</keyword>
<dbReference type="Gene3D" id="1.10.1740.10">
    <property type="match status" value="1"/>
</dbReference>
<dbReference type="Proteomes" id="UP000295375">
    <property type="component" value="Unassembled WGS sequence"/>
</dbReference>
<dbReference type="NCBIfam" id="NF006550">
    <property type="entry name" value="PRK09047.1"/>
    <property type="match status" value="1"/>
</dbReference>
<keyword evidence="3" id="KW-0731">Sigma factor</keyword>
<dbReference type="InterPro" id="IPR013325">
    <property type="entry name" value="RNA_pol_sigma_r2"/>
</dbReference>
<evidence type="ECO:0000256" key="2">
    <source>
        <dbReference type="ARBA" id="ARBA00023015"/>
    </source>
</evidence>
<evidence type="ECO:0000313" key="7">
    <source>
        <dbReference type="Proteomes" id="UP000295375"/>
    </source>
</evidence>
<evidence type="ECO:0000313" key="6">
    <source>
        <dbReference type="EMBL" id="TDQ51389.1"/>
    </source>
</evidence>
<dbReference type="Pfam" id="PF08281">
    <property type="entry name" value="Sigma70_r4_2"/>
    <property type="match status" value="1"/>
</dbReference>
<dbReference type="InterPro" id="IPR036388">
    <property type="entry name" value="WH-like_DNA-bd_sf"/>
</dbReference>
<dbReference type="EMBL" id="SNYM01000001">
    <property type="protein sequence ID" value="TDQ51389.1"/>
    <property type="molecule type" value="Genomic_DNA"/>
</dbReference>
<dbReference type="GO" id="GO:0003677">
    <property type="term" value="F:DNA binding"/>
    <property type="evidence" value="ECO:0007669"/>
    <property type="project" value="InterPro"/>
</dbReference>
<dbReference type="NCBIfam" id="TIGR02937">
    <property type="entry name" value="sigma70-ECF"/>
    <property type="match status" value="1"/>
</dbReference>
<dbReference type="OrthoDB" id="9783733at2"/>
<dbReference type="RefSeq" id="WP_133587336.1">
    <property type="nucleotide sequence ID" value="NZ_CP037953.1"/>
</dbReference>
<evidence type="ECO:0000256" key="1">
    <source>
        <dbReference type="ARBA" id="ARBA00010641"/>
    </source>
</evidence>
<dbReference type="GO" id="GO:0006352">
    <property type="term" value="P:DNA-templated transcription initiation"/>
    <property type="evidence" value="ECO:0007669"/>
    <property type="project" value="InterPro"/>
</dbReference>
<name>A0A4R6UZ36_9GAMM</name>
<sequence length="209" mass="23962">MTTAVLDFQLAVQADSKTITTHSSSGSAVREKRQQLDAFLASVERRALRTAEFAVRNRDDALEIVQDAMLKLVQNYAEASAEEWPPLFHRILHSRIMDHHRRGKVVKRIFAWFQKEDEDGEVYDPIEQAEAAGIQNPLERLDLEQGNEALVAAVAELPERQRQAFLLRYWEGQSEKQMAFIMQCSEGSVKTHLSRALASLRQRLQEYQP</sequence>
<dbReference type="SUPFAM" id="SSF88946">
    <property type="entry name" value="Sigma2 domain of RNA polymerase sigma factors"/>
    <property type="match status" value="1"/>
</dbReference>
<dbReference type="AlphaFoldDB" id="A0A4R6UZ36"/>